<dbReference type="PANTHER" id="PTHR34203">
    <property type="entry name" value="METHYLTRANSFERASE, FKBM FAMILY PROTEIN"/>
    <property type="match status" value="1"/>
</dbReference>
<dbReference type="PANTHER" id="PTHR34203:SF15">
    <property type="entry name" value="SLL1173 PROTEIN"/>
    <property type="match status" value="1"/>
</dbReference>
<name>A0A9D9BYQ8_PROMR</name>
<organism evidence="2">
    <name type="scientific">Prochlorococcus marinus XMU1424</name>
    <dbReference type="NCBI Taxonomy" id="2774497"/>
    <lineage>
        <taxon>Bacteria</taxon>
        <taxon>Bacillati</taxon>
        <taxon>Cyanobacteriota</taxon>
        <taxon>Cyanophyceae</taxon>
        <taxon>Synechococcales</taxon>
        <taxon>Prochlorococcaceae</taxon>
        <taxon>Prochlorococcus</taxon>
    </lineage>
</organism>
<dbReference type="Gene3D" id="3.40.50.150">
    <property type="entry name" value="Vaccinia Virus protein VP39"/>
    <property type="match status" value="1"/>
</dbReference>
<dbReference type="InterPro" id="IPR029063">
    <property type="entry name" value="SAM-dependent_MTases_sf"/>
</dbReference>
<keyword evidence="2" id="KW-0489">Methyltransferase</keyword>
<dbReference type="AlphaFoldDB" id="A0A9D9BYQ8"/>
<dbReference type="EMBL" id="JAEPLE010000001">
    <property type="protein sequence ID" value="MBO6987525.1"/>
    <property type="molecule type" value="Genomic_DNA"/>
</dbReference>
<evidence type="ECO:0000313" key="2">
    <source>
        <dbReference type="EMBL" id="MBO6987525.1"/>
    </source>
</evidence>
<proteinExistence type="predicted"/>
<evidence type="ECO:0000259" key="1">
    <source>
        <dbReference type="Pfam" id="PF05050"/>
    </source>
</evidence>
<feature type="domain" description="Methyltransferase FkbM" evidence="1">
    <location>
        <begin position="62"/>
        <end position="224"/>
    </location>
</feature>
<dbReference type="Pfam" id="PF05050">
    <property type="entry name" value="Methyltransf_21"/>
    <property type="match status" value="1"/>
</dbReference>
<protein>
    <submittedName>
        <fullName evidence="2">FkbM family methyltransferase</fullName>
    </submittedName>
</protein>
<reference evidence="2" key="1">
    <citation type="journal article" date="2021" name="Front. Mar. Sci.">
        <title>Genomes of Diverse Isolates of Prochlorococcus High-Light-Adapted Clade II in the Western Pacific Ocean.</title>
        <authorList>
            <person name="Yan W."/>
            <person name="Feng X."/>
            <person name="Zhang W."/>
            <person name="Nawaz M.Z."/>
            <person name="Luo T."/>
            <person name="Zhang R."/>
            <person name="Jiao N."/>
        </authorList>
    </citation>
    <scope>NUCLEOTIDE SEQUENCE</scope>
    <source>
        <strain evidence="2">XMU1424</strain>
    </source>
</reference>
<dbReference type="GO" id="GO:0008168">
    <property type="term" value="F:methyltransferase activity"/>
    <property type="evidence" value="ECO:0007669"/>
    <property type="project" value="UniProtKB-KW"/>
</dbReference>
<dbReference type="SUPFAM" id="SSF53335">
    <property type="entry name" value="S-adenosyl-L-methionine-dependent methyltransferases"/>
    <property type="match status" value="1"/>
</dbReference>
<keyword evidence="2" id="KW-0808">Transferase</keyword>
<comment type="caution">
    <text evidence="2">The sequence shown here is derived from an EMBL/GenBank/DDBJ whole genome shotgun (WGS) entry which is preliminary data.</text>
</comment>
<accession>A0A9D9BYQ8</accession>
<dbReference type="GO" id="GO:0032259">
    <property type="term" value="P:methylation"/>
    <property type="evidence" value="ECO:0007669"/>
    <property type="project" value="UniProtKB-KW"/>
</dbReference>
<dbReference type="InterPro" id="IPR006342">
    <property type="entry name" value="FkbM_mtfrase"/>
</dbReference>
<sequence length="262" mass="31178">MEFEILNKIVRQIKVSHPLVNEFKFKLQFLLRKFNKKPHEDHLFFLSYLKLPKPEKEYTFIDIGANRGQTIQSVLNLKNFKLISFEPLKNLSDRLTQRYKKNNNVTIFNNALANIEEKMPVYIPYYNNVAFDGLCSLNEKEALKFFDVKRFIFFDENLLEIRKSIVNVSKLDSFDINCDFLKADVQGQELNTLKGSVETIKRCEPFIILERPSLDKEVAFLQNFNYSPYVFKNGKFKKEFKSYNVIFMMNKHRKLFDKSLFE</sequence>
<dbReference type="NCBIfam" id="TIGR01444">
    <property type="entry name" value="fkbM_fam"/>
    <property type="match status" value="1"/>
</dbReference>
<dbReference type="InterPro" id="IPR052514">
    <property type="entry name" value="SAM-dependent_MTase"/>
</dbReference>
<gene>
    <name evidence="2" type="ORF">JJ833_01530</name>
</gene>